<dbReference type="EMBL" id="MCFG01000032">
    <property type="protein sequence ID" value="ORX85680.1"/>
    <property type="molecule type" value="Genomic_DNA"/>
</dbReference>
<evidence type="ECO:0000256" key="3">
    <source>
        <dbReference type="PROSITE-ProRule" id="PRU00023"/>
    </source>
</evidence>
<dbReference type="Proteomes" id="UP000193944">
    <property type="component" value="Unassembled WGS sequence"/>
</dbReference>
<reference evidence="4 5" key="2">
    <citation type="submission" date="2016-08" db="EMBL/GenBank/DDBJ databases">
        <title>Pervasive Adenine N6-methylation of Active Genes in Fungi.</title>
        <authorList>
            <consortium name="DOE Joint Genome Institute"/>
            <person name="Mondo S.J."/>
            <person name="Dannebaum R.O."/>
            <person name="Kuo R.C."/>
            <person name="Labutti K."/>
            <person name="Haridas S."/>
            <person name="Kuo A."/>
            <person name="Salamov A."/>
            <person name="Ahrendt S.R."/>
            <person name="Lipzen A."/>
            <person name="Sullivan W."/>
            <person name="Andreopoulos W.B."/>
            <person name="Clum A."/>
            <person name="Lindquist E."/>
            <person name="Daum C."/>
            <person name="Ramamoorthy G.K."/>
            <person name="Gryganskyi A."/>
            <person name="Culley D."/>
            <person name="Magnuson J.K."/>
            <person name="James T.Y."/>
            <person name="O'Malley M.A."/>
            <person name="Stajich J.E."/>
            <person name="Spatafora J.W."/>
            <person name="Visel A."/>
            <person name="Grigoriev I.V."/>
        </authorList>
    </citation>
    <scope>NUCLEOTIDE SEQUENCE [LARGE SCALE GENOMIC DNA]</scope>
    <source>
        <strain evidence="4 5">S4</strain>
    </source>
</reference>
<dbReference type="Pfam" id="PF13857">
    <property type="entry name" value="Ank_5"/>
    <property type="match status" value="1"/>
</dbReference>
<feature type="repeat" description="ANK" evidence="3">
    <location>
        <begin position="597"/>
        <end position="629"/>
    </location>
</feature>
<accession>A0A1Y1XIU3</accession>
<proteinExistence type="predicted"/>
<feature type="repeat" description="ANK" evidence="3">
    <location>
        <begin position="707"/>
        <end position="739"/>
    </location>
</feature>
<keyword evidence="1" id="KW-0677">Repeat</keyword>
<dbReference type="SUPFAM" id="SSF48403">
    <property type="entry name" value="Ankyrin repeat"/>
    <property type="match status" value="3"/>
</dbReference>
<dbReference type="Gene3D" id="1.25.40.20">
    <property type="entry name" value="Ankyrin repeat-containing domain"/>
    <property type="match status" value="3"/>
</dbReference>
<dbReference type="PANTHER" id="PTHR24198:SF165">
    <property type="entry name" value="ANKYRIN REPEAT-CONTAINING PROTEIN-RELATED"/>
    <property type="match status" value="1"/>
</dbReference>
<dbReference type="STRING" id="1754192.A0A1Y1XIU3"/>
<keyword evidence="5" id="KW-1185">Reference proteome</keyword>
<dbReference type="PANTHER" id="PTHR24198">
    <property type="entry name" value="ANKYRIN REPEAT AND PROTEIN KINASE DOMAIN-CONTAINING PROTEIN"/>
    <property type="match status" value="1"/>
</dbReference>
<sequence>MFKIDDLLTIIRGAKTVEEVKDYIEQNNVIIKNLSNKTFDIVLYVIEYCNCYDVVKYIIQECQYDTFNYTLFNFVYHSSQVPLFTAIIKNKFMIADLLIKNGASVNYCINDFDCRVNLVDYCCFIKKIKDFSKVQLKYILKRGFEKKYITSSLITKFAYNNRVDLLETLFKHYIYDNIFILNFLSIYKNRIPLSNNIIREKIEKEKSKIEISDEVYQKTHHRVNSEVLNILFDYESSNKISDRISRYRILEKAVLNNNYSLVKKIVNNVSFDFNSLSINNVLIQACRVYNGKAVMEFLVQSLLNHNLNDFKKAINFEKILLEASRMNRTYSSSKTNENINGHCYLDTLKFLIEVVFNKNLFSLKDKESYPLDLSFIKDTNSSYYILLLNSLIKINDFRKIKYLIEDKELRRKFDINGKDKNGEYPIVIAMDTNNLRIFKYLIEHGGNVNTIIRDNNRHGISLLSLSLSDKKYRFIQYLLKQKLIFKEDDACSDYSRSRIKANYQDYPSSLIKAICQNDKENVRIIVFPFKNENDKITEDDQTLFNYLNRNRNNKDLLDNSFRFKHKFTALIFSYFIQNQNIFKLLLKKFDINEKDGYGNTLLYYAILKEDINTINDLINLGVDVNYVSNNHGSEYHYALEISIYIGNKDIFYCLVNQENIDLNLMNHKKESLLMTIIKSSLFSLEDKIAMMETVLKKGSRINFYRDDCYSPLIYSIQENSIPLTNLLIKYGANVNFINKIDFKSPLEFALQSKSLPMMKLLIQNGANINVNIGGEMSTLLWYALKEGEMEIVNYLIESGIDLDFKDDILYADLLKVSYCDKLINSKEFKSLLQYNIRHITSFVLQQIIHNNKLDILKILIDNLLDINQRDGYGNTILANAIKASNIPIVNYLIKHNADIYSVNDKGESIYDISYSNCNNFWGRYIYHIIKRLILH</sequence>
<dbReference type="InterPro" id="IPR002110">
    <property type="entry name" value="Ankyrin_rpt"/>
</dbReference>
<keyword evidence="2 3" id="KW-0040">ANK repeat</keyword>
<dbReference type="Pfam" id="PF12796">
    <property type="entry name" value="Ank_2"/>
    <property type="match status" value="2"/>
</dbReference>
<dbReference type="AlphaFoldDB" id="A0A1Y1XIU3"/>
<dbReference type="OrthoDB" id="426293at2759"/>
<comment type="caution">
    <text evidence="4">The sequence shown here is derived from an EMBL/GenBank/DDBJ whole genome shotgun (WGS) entry which is preliminary data.</text>
</comment>
<evidence type="ECO:0000256" key="2">
    <source>
        <dbReference type="ARBA" id="ARBA00023043"/>
    </source>
</evidence>
<dbReference type="PROSITE" id="PS50297">
    <property type="entry name" value="ANK_REP_REGION"/>
    <property type="match status" value="3"/>
</dbReference>
<gene>
    <name evidence="4" type="ORF">BCR32DRAFT_290558</name>
</gene>
<dbReference type="PROSITE" id="PS50088">
    <property type="entry name" value="ANK_REPEAT"/>
    <property type="match status" value="6"/>
</dbReference>
<evidence type="ECO:0000313" key="4">
    <source>
        <dbReference type="EMBL" id="ORX85680.1"/>
    </source>
</evidence>
<organism evidence="4 5">
    <name type="scientific">Anaeromyces robustus</name>
    <dbReference type="NCBI Taxonomy" id="1754192"/>
    <lineage>
        <taxon>Eukaryota</taxon>
        <taxon>Fungi</taxon>
        <taxon>Fungi incertae sedis</taxon>
        <taxon>Chytridiomycota</taxon>
        <taxon>Chytridiomycota incertae sedis</taxon>
        <taxon>Neocallimastigomycetes</taxon>
        <taxon>Neocallimastigales</taxon>
        <taxon>Neocallimastigaceae</taxon>
        <taxon>Anaeromyces</taxon>
    </lineage>
</organism>
<feature type="repeat" description="ANK" evidence="3">
    <location>
        <begin position="741"/>
        <end position="773"/>
    </location>
</feature>
<name>A0A1Y1XIU3_9FUNG</name>
<evidence type="ECO:0000313" key="5">
    <source>
        <dbReference type="Proteomes" id="UP000193944"/>
    </source>
</evidence>
<feature type="repeat" description="ANK" evidence="3">
    <location>
        <begin position="775"/>
        <end position="807"/>
    </location>
</feature>
<dbReference type="InterPro" id="IPR036770">
    <property type="entry name" value="Ankyrin_rpt-contain_sf"/>
</dbReference>
<feature type="repeat" description="ANK" evidence="3">
    <location>
        <begin position="421"/>
        <end position="453"/>
    </location>
</feature>
<feature type="repeat" description="ANK" evidence="3">
    <location>
        <begin position="872"/>
        <end position="904"/>
    </location>
</feature>
<evidence type="ECO:0000256" key="1">
    <source>
        <dbReference type="ARBA" id="ARBA00022737"/>
    </source>
</evidence>
<reference evidence="4 5" key="1">
    <citation type="submission" date="2016-08" db="EMBL/GenBank/DDBJ databases">
        <title>A Parts List for Fungal Cellulosomes Revealed by Comparative Genomics.</title>
        <authorList>
            <consortium name="DOE Joint Genome Institute"/>
            <person name="Haitjema C.H."/>
            <person name="Gilmore S.P."/>
            <person name="Henske J.K."/>
            <person name="Solomon K.V."/>
            <person name="De Groot R."/>
            <person name="Kuo A."/>
            <person name="Mondo S.J."/>
            <person name="Salamov A.A."/>
            <person name="Labutti K."/>
            <person name="Zhao Z."/>
            <person name="Chiniquy J."/>
            <person name="Barry K."/>
            <person name="Brewer H.M."/>
            <person name="Purvine S.O."/>
            <person name="Wright A.T."/>
            <person name="Boxma B."/>
            <person name="Van Alen T."/>
            <person name="Hackstein J.H."/>
            <person name="Baker S.E."/>
            <person name="Grigoriev I.V."/>
            <person name="O'Malley M.A."/>
        </authorList>
    </citation>
    <scope>NUCLEOTIDE SEQUENCE [LARGE SCALE GENOMIC DNA]</scope>
    <source>
        <strain evidence="4 5">S4</strain>
    </source>
</reference>
<dbReference type="SMART" id="SM00248">
    <property type="entry name" value="ANK"/>
    <property type="match status" value="12"/>
</dbReference>
<protein>
    <submittedName>
        <fullName evidence="4">Ankyrin</fullName>
    </submittedName>
</protein>